<evidence type="ECO:0000256" key="1">
    <source>
        <dbReference type="SAM" id="MobiDB-lite"/>
    </source>
</evidence>
<evidence type="ECO:0000313" key="3">
    <source>
        <dbReference type="Proteomes" id="UP001341840"/>
    </source>
</evidence>
<dbReference type="EMBL" id="JASCZI010211907">
    <property type="protein sequence ID" value="MED6197476.1"/>
    <property type="molecule type" value="Genomic_DNA"/>
</dbReference>
<feature type="compositionally biased region" description="Low complexity" evidence="1">
    <location>
        <begin position="1"/>
        <end position="16"/>
    </location>
</feature>
<dbReference type="Proteomes" id="UP001341840">
    <property type="component" value="Unassembled WGS sequence"/>
</dbReference>
<keyword evidence="3" id="KW-1185">Reference proteome</keyword>
<comment type="caution">
    <text evidence="2">The sequence shown here is derived from an EMBL/GenBank/DDBJ whole genome shotgun (WGS) entry which is preliminary data.</text>
</comment>
<reference evidence="2 3" key="1">
    <citation type="journal article" date="2023" name="Plants (Basel)">
        <title>Bridging the Gap: Combining Genomics and Transcriptomics Approaches to Understand Stylosanthes scabra, an Orphan Legume from the Brazilian Caatinga.</title>
        <authorList>
            <person name="Ferreira-Neto J.R.C."/>
            <person name="da Silva M.D."/>
            <person name="Binneck E."/>
            <person name="de Melo N.F."/>
            <person name="da Silva R.H."/>
            <person name="de Melo A.L.T.M."/>
            <person name="Pandolfi V."/>
            <person name="Bustamante F.O."/>
            <person name="Brasileiro-Vidal A.C."/>
            <person name="Benko-Iseppon A.M."/>
        </authorList>
    </citation>
    <scope>NUCLEOTIDE SEQUENCE [LARGE SCALE GENOMIC DNA]</scope>
    <source>
        <tissue evidence="2">Leaves</tissue>
    </source>
</reference>
<name>A0ABU6XHD6_9FABA</name>
<proteinExistence type="predicted"/>
<accession>A0ABU6XHD6</accession>
<protein>
    <submittedName>
        <fullName evidence="2">Uncharacterized protein</fullName>
    </submittedName>
</protein>
<organism evidence="2 3">
    <name type="scientific">Stylosanthes scabra</name>
    <dbReference type="NCBI Taxonomy" id="79078"/>
    <lineage>
        <taxon>Eukaryota</taxon>
        <taxon>Viridiplantae</taxon>
        <taxon>Streptophyta</taxon>
        <taxon>Embryophyta</taxon>
        <taxon>Tracheophyta</taxon>
        <taxon>Spermatophyta</taxon>
        <taxon>Magnoliopsida</taxon>
        <taxon>eudicotyledons</taxon>
        <taxon>Gunneridae</taxon>
        <taxon>Pentapetalae</taxon>
        <taxon>rosids</taxon>
        <taxon>fabids</taxon>
        <taxon>Fabales</taxon>
        <taxon>Fabaceae</taxon>
        <taxon>Papilionoideae</taxon>
        <taxon>50 kb inversion clade</taxon>
        <taxon>dalbergioids sensu lato</taxon>
        <taxon>Dalbergieae</taxon>
        <taxon>Pterocarpus clade</taxon>
        <taxon>Stylosanthes</taxon>
    </lineage>
</organism>
<feature type="region of interest" description="Disordered" evidence="1">
    <location>
        <begin position="59"/>
        <end position="90"/>
    </location>
</feature>
<sequence length="161" mass="17915">MSLAEQQQQQQQQQQQKTNTNLVAHPSSRHHHRLEDDLAPVVVDEVVMVVQSKNLNHPQQCRSQGVGGCRRPSSVATSPPYGKGRRRRPRGDGVIAHLKRLFEQRQWTTQGGMAATDGVDSVNGAATGCPVGWRRRGCRVGVRVSFLFSSTRLRNVCPIRT</sequence>
<gene>
    <name evidence="2" type="ORF">PIB30_056833</name>
</gene>
<evidence type="ECO:0000313" key="2">
    <source>
        <dbReference type="EMBL" id="MED6197476.1"/>
    </source>
</evidence>
<feature type="region of interest" description="Disordered" evidence="1">
    <location>
        <begin position="1"/>
        <end position="33"/>
    </location>
</feature>